<dbReference type="OrthoDB" id="6021263at2759"/>
<comment type="caution">
    <text evidence="2">The sequence shown here is derived from an EMBL/GenBank/DDBJ whole genome shotgun (WGS) entry which is preliminary data.</text>
</comment>
<dbReference type="PANTHER" id="PTHR28266:SF1">
    <property type="entry name" value="LARGE RIBOSOMAL SUBUNIT PROTEIN ML58"/>
    <property type="match status" value="1"/>
</dbReference>
<name>A0A9P3G5S0_9APHY</name>
<protein>
    <submittedName>
        <fullName evidence="2">Uncharacterized protein</fullName>
    </submittedName>
</protein>
<gene>
    <name evidence="2" type="ORF">PsYK624_044230</name>
</gene>
<dbReference type="PANTHER" id="PTHR28266">
    <property type="entry name" value="54S RIBOSOMAL PROTEIN L20, MITOCHONDRIAL"/>
    <property type="match status" value="1"/>
</dbReference>
<dbReference type="GO" id="GO:0005762">
    <property type="term" value="C:mitochondrial large ribosomal subunit"/>
    <property type="evidence" value="ECO:0007669"/>
    <property type="project" value="TreeGrafter"/>
</dbReference>
<reference evidence="2 3" key="1">
    <citation type="submission" date="2021-08" db="EMBL/GenBank/DDBJ databases">
        <title>Draft Genome Sequence of Phanerochaete sordida strain YK-624.</title>
        <authorList>
            <person name="Mori T."/>
            <person name="Dohra H."/>
            <person name="Suzuki T."/>
            <person name="Kawagishi H."/>
            <person name="Hirai H."/>
        </authorList>
    </citation>
    <scope>NUCLEOTIDE SEQUENCE [LARGE SCALE GENOMIC DNA]</scope>
    <source>
        <strain evidence="2 3">YK-624</strain>
    </source>
</reference>
<feature type="region of interest" description="Disordered" evidence="1">
    <location>
        <begin position="48"/>
        <end position="97"/>
    </location>
</feature>
<organism evidence="2 3">
    <name type="scientific">Phanerochaete sordida</name>
    <dbReference type="NCBI Taxonomy" id="48140"/>
    <lineage>
        <taxon>Eukaryota</taxon>
        <taxon>Fungi</taxon>
        <taxon>Dikarya</taxon>
        <taxon>Basidiomycota</taxon>
        <taxon>Agaricomycotina</taxon>
        <taxon>Agaricomycetes</taxon>
        <taxon>Polyporales</taxon>
        <taxon>Phanerochaetaceae</taxon>
        <taxon>Phanerochaete</taxon>
    </lineage>
</organism>
<sequence length="182" mass="20201">MRPPLPLRSLTSIRTYATRLPERPPYRAPDPLVNNPNAAYEALPDDLTFIHRPPPSAPSPESYTTLPTSPLLKPVAPAAAGDTALPPALAPRKKAAAERMSQERIAEMQRLRAADPAAWTAGRLAKAFGCTQHFARIVAPLAKPLRRAALAARDAEHAARRERWGEKKLLQREVVQKRKEFW</sequence>
<dbReference type="EMBL" id="BPQB01000009">
    <property type="protein sequence ID" value="GJE88340.1"/>
    <property type="molecule type" value="Genomic_DNA"/>
</dbReference>
<keyword evidence="3" id="KW-1185">Reference proteome</keyword>
<feature type="compositionally biased region" description="Polar residues" evidence="1">
    <location>
        <begin position="59"/>
        <end position="68"/>
    </location>
</feature>
<evidence type="ECO:0000313" key="2">
    <source>
        <dbReference type="EMBL" id="GJE88340.1"/>
    </source>
</evidence>
<proteinExistence type="predicted"/>
<dbReference type="AlphaFoldDB" id="A0A9P3G5S0"/>
<accession>A0A9P3G5S0</accession>
<dbReference type="InterPro" id="IPR024388">
    <property type="entry name" value="Ribosomal_mL58"/>
</dbReference>
<dbReference type="Proteomes" id="UP000703269">
    <property type="component" value="Unassembled WGS sequence"/>
</dbReference>
<evidence type="ECO:0000256" key="1">
    <source>
        <dbReference type="SAM" id="MobiDB-lite"/>
    </source>
</evidence>
<dbReference type="GO" id="GO:0003735">
    <property type="term" value="F:structural constituent of ribosome"/>
    <property type="evidence" value="ECO:0007669"/>
    <property type="project" value="TreeGrafter"/>
</dbReference>
<evidence type="ECO:0000313" key="3">
    <source>
        <dbReference type="Proteomes" id="UP000703269"/>
    </source>
</evidence>
<dbReference type="Pfam" id="PF12824">
    <property type="entry name" value="MRP-L20"/>
    <property type="match status" value="1"/>
</dbReference>